<evidence type="ECO:0000313" key="3">
    <source>
        <dbReference type="Proteomes" id="UP001158067"/>
    </source>
</evidence>
<reference evidence="2 3" key="1">
    <citation type="submission" date="2017-05" db="EMBL/GenBank/DDBJ databases">
        <authorList>
            <person name="Varghese N."/>
            <person name="Submissions S."/>
        </authorList>
    </citation>
    <scope>NUCLEOTIDE SEQUENCE [LARGE SCALE GENOMIC DNA]</scope>
    <source>
        <strain evidence="2 3">DSM 25457</strain>
    </source>
</reference>
<dbReference type="InterPro" id="IPR047750">
    <property type="entry name" value="YdjY-like"/>
</dbReference>
<organism evidence="2 3">
    <name type="scientific">Neorhodopirellula lusitana</name>
    <dbReference type="NCBI Taxonomy" id="445327"/>
    <lineage>
        <taxon>Bacteria</taxon>
        <taxon>Pseudomonadati</taxon>
        <taxon>Planctomycetota</taxon>
        <taxon>Planctomycetia</taxon>
        <taxon>Pirellulales</taxon>
        <taxon>Pirellulaceae</taxon>
        <taxon>Neorhodopirellula</taxon>
    </lineage>
</organism>
<name>A0ABY1PNE0_9BACT</name>
<evidence type="ECO:0000313" key="2">
    <source>
        <dbReference type="EMBL" id="SMP37941.1"/>
    </source>
</evidence>
<dbReference type="Proteomes" id="UP001158067">
    <property type="component" value="Unassembled WGS sequence"/>
</dbReference>
<proteinExistence type="predicted"/>
<comment type="caution">
    <text evidence="2">The sequence shown here is derived from an EMBL/GenBank/DDBJ whole genome shotgun (WGS) entry which is preliminary data.</text>
</comment>
<evidence type="ECO:0008006" key="4">
    <source>
        <dbReference type="Google" id="ProtNLM"/>
    </source>
</evidence>
<keyword evidence="3" id="KW-1185">Reference proteome</keyword>
<accession>A0ABY1PNE0</accession>
<sequence>MSFFASPLRPFPAPHTSLPSTKRILTFALIGVGLLGVCITAGCRKSEPPASPPPATATETPASQSSETDAGSAPDLVSASPKSPNTNTRKAETAAPKTAGSNPDSAESAESSNSQPTDAVASASNEMQSQASKSAANTDKADAKQANAELTTAPQSLPKNESLDGQPLTTEELEEEYVPDPEILAELEAQRQALRRIADTYDPPPGATQLGKQPDLWVDMKAKRIYVDGYVSMRRGPLEMLACPVGTKEHESVIALFAKSSEVHAALLAIGAQSGTTARWVPEFQPPTGQPISIWIVYREHEPTGDDQPTEDEPRIRQFVPGKELHVADARDWVRNVETQESLKESWVFSGSEFWTDPEENIEHYSADAGDMICVSNFSTAMMDVPFASSADAGNLLFQPFSERVPEPGTPVRLVLVPQPFPGSKPTSNPSIDPKTPPDPSVLPSAQNTTTGQEGESEDANAGDKDEPDA</sequence>
<protein>
    <recommendedName>
        <fullName evidence="4">Secreted protein</fullName>
    </recommendedName>
</protein>
<feature type="region of interest" description="Disordered" evidence="1">
    <location>
        <begin position="418"/>
        <end position="470"/>
    </location>
</feature>
<feature type="compositionally biased region" description="Polar residues" evidence="1">
    <location>
        <begin position="99"/>
        <end position="137"/>
    </location>
</feature>
<feature type="region of interest" description="Disordered" evidence="1">
    <location>
        <begin position="44"/>
        <end position="175"/>
    </location>
</feature>
<feature type="compositionally biased region" description="Polar residues" evidence="1">
    <location>
        <begin position="444"/>
        <end position="454"/>
    </location>
</feature>
<feature type="compositionally biased region" description="Polar residues" evidence="1">
    <location>
        <begin position="148"/>
        <end position="159"/>
    </location>
</feature>
<gene>
    <name evidence="2" type="ORF">SAMN06265222_10149</name>
</gene>
<feature type="compositionally biased region" description="Low complexity" evidence="1">
    <location>
        <begin position="56"/>
        <end position="68"/>
    </location>
</feature>
<evidence type="ECO:0000256" key="1">
    <source>
        <dbReference type="SAM" id="MobiDB-lite"/>
    </source>
</evidence>
<dbReference type="EMBL" id="FXUG01000001">
    <property type="protein sequence ID" value="SMP37941.1"/>
    <property type="molecule type" value="Genomic_DNA"/>
</dbReference>
<dbReference type="RefSeq" id="WP_283430321.1">
    <property type="nucleotide sequence ID" value="NZ_FXUG01000001.1"/>
</dbReference>
<dbReference type="NCBIfam" id="NF040466">
    <property type="entry name" value="ydjY_domain"/>
    <property type="match status" value="1"/>
</dbReference>
<feature type="compositionally biased region" description="Acidic residues" evidence="1">
    <location>
        <begin position="455"/>
        <end position="470"/>
    </location>
</feature>